<comment type="caution">
    <text evidence="2">The sequence shown here is derived from an EMBL/GenBank/DDBJ whole genome shotgun (WGS) entry which is preliminary data.</text>
</comment>
<dbReference type="Pfam" id="PF00903">
    <property type="entry name" value="Glyoxalase"/>
    <property type="match status" value="1"/>
</dbReference>
<reference evidence="2" key="2">
    <citation type="submission" date="2020-09" db="EMBL/GenBank/DDBJ databases">
        <authorList>
            <person name="Sun Q."/>
            <person name="Ohkuma M."/>
        </authorList>
    </citation>
    <scope>NUCLEOTIDE SEQUENCE</scope>
    <source>
        <strain evidence="2">JCM 4988</strain>
    </source>
</reference>
<evidence type="ECO:0000313" key="2">
    <source>
        <dbReference type="EMBL" id="GGZ44061.1"/>
    </source>
</evidence>
<dbReference type="PROSITE" id="PS51819">
    <property type="entry name" value="VOC"/>
    <property type="match status" value="1"/>
</dbReference>
<name>A0A918UZ55_9ACTN</name>
<evidence type="ECO:0000313" key="3">
    <source>
        <dbReference type="Proteomes" id="UP000630936"/>
    </source>
</evidence>
<proteinExistence type="predicted"/>
<dbReference type="InterPro" id="IPR037523">
    <property type="entry name" value="VOC_core"/>
</dbReference>
<dbReference type="Proteomes" id="UP000630936">
    <property type="component" value="Unassembled WGS sequence"/>
</dbReference>
<protein>
    <recommendedName>
        <fullName evidence="1">VOC domain-containing protein</fullName>
    </recommendedName>
</protein>
<dbReference type="PANTHER" id="PTHR34109">
    <property type="entry name" value="BNAUNNG04460D PROTEIN-RELATED"/>
    <property type="match status" value="1"/>
</dbReference>
<dbReference type="InterPro" id="IPR004360">
    <property type="entry name" value="Glyas_Fos-R_dOase_dom"/>
</dbReference>
<feature type="domain" description="VOC" evidence="1">
    <location>
        <begin position="9"/>
        <end position="132"/>
    </location>
</feature>
<dbReference type="Gene3D" id="3.30.720.120">
    <property type="match status" value="1"/>
</dbReference>
<dbReference type="InterPro" id="IPR029068">
    <property type="entry name" value="Glyas_Bleomycin-R_OHBP_Dase"/>
</dbReference>
<accession>A0A918UZ55</accession>
<dbReference type="AlphaFoldDB" id="A0A918UZ55"/>
<evidence type="ECO:0000259" key="1">
    <source>
        <dbReference type="PROSITE" id="PS51819"/>
    </source>
</evidence>
<dbReference type="RefSeq" id="WP_190124795.1">
    <property type="nucleotide sequence ID" value="NZ_BMWG01000014.1"/>
</dbReference>
<dbReference type="EMBL" id="BMWG01000014">
    <property type="protein sequence ID" value="GGZ44061.1"/>
    <property type="molecule type" value="Genomic_DNA"/>
</dbReference>
<reference evidence="2" key="1">
    <citation type="journal article" date="2014" name="Int. J. Syst. Evol. Microbiol.">
        <title>Complete genome sequence of Corynebacterium casei LMG S-19264T (=DSM 44701T), isolated from a smear-ripened cheese.</title>
        <authorList>
            <consortium name="US DOE Joint Genome Institute (JGI-PGF)"/>
            <person name="Walter F."/>
            <person name="Albersmeier A."/>
            <person name="Kalinowski J."/>
            <person name="Ruckert C."/>
        </authorList>
    </citation>
    <scope>NUCLEOTIDE SEQUENCE</scope>
    <source>
        <strain evidence="2">JCM 4988</strain>
    </source>
</reference>
<dbReference type="Gene3D" id="3.30.720.110">
    <property type="match status" value="1"/>
</dbReference>
<gene>
    <name evidence="2" type="ORF">GCM10010387_43030</name>
</gene>
<dbReference type="SUPFAM" id="SSF54593">
    <property type="entry name" value="Glyoxalase/Bleomycin resistance protein/Dihydroxybiphenyl dioxygenase"/>
    <property type="match status" value="1"/>
</dbReference>
<keyword evidence="3" id="KW-1185">Reference proteome</keyword>
<dbReference type="PANTHER" id="PTHR34109:SF1">
    <property type="entry name" value="VOC DOMAIN-CONTAINING PROTEIN"/>
    <property type="match status" value="1"/>
</dbReference>
<organism evidence="2 3">
    <name type="scientific">Streptomyces inusitatus</name>
    <dbReference type="NCBI Taxonomy" id="68221"/>
    <lineage>
        <taxon>Bacteria</taxon>
        <taxon>Bacillati</taxon>
        <taxon>Actinomycetota</taxon>
        <taxon>Actinomycetes</taxon>
        <taxon>Kitasatosporales</taxon>
        <taxon>Streptomycetaceae</taxon>
        <taxon>Streptomyces</taxon>
    </lineage>
</organism>
<sequence>MAESSGEGSPSICPSLLYADARAAIRQLTEAFGFTEHAVYEDGEGLVAHAELTYGNGMVMLGSKGTGGAFDRLTAGGGPSGVFVHVDDVDAHHRRAVEHGADVVTAPSDKEYGARDYLVRDVEGNVWSFGDYIPEAPAP</sequence>